<dbReference type="EMBL" id="JAHQIW010007483">
    <property type="protein sequence ID" value="KAJ1374743.1"/>
    <property type="molecule type" value="Genomic_DNA"/>
</dbReference>
<dbReference type="InterPro" id="IPR013761">
    <property type="entry name" value="SAM/pointed_sf"/>
</dbReference>
<evidence type="ECO:0000313" key="3">
    <source>
        <dbReference type="Proteomes" id="UP001196413"/>
    </source>
</evidence>
<feature type="region of interest" description="Disordered" evidence="1">
    <location>
        <begin position="1"/>
        <end position="33"/>
    </location>
</feature>
<sequence length="112" mass="12030">MEVSEDVYSYSTASEPENGVDANDLNTGQVAPSQPMKQWTVEVVASEMSKLLDSAIAAKFVEQQIDGRSLGLLTTDLLVTHMGLALGQALKVVDFVKSVQSLQKRQQSSDGA</sequence>
<dbReference type="SUPFAM" id="SSF47769">
    <property type="entry name" value="SAM/Pointed domain"/>
    <property type="match status" value="1"/>
</dbReference>
<protein>
    <submittedName>
        <fullName evidence="2">Uncharacterized protein</fullName>
    </submittedName>
</protein>
<evidence type="ECO:0000256" key="1">
    <source>
        <dbReference type="SAM" id="MobiDB-lite"/>
    </source>
</evidence>
<evidence type="ECO:0000313" key="2">
    <source>
        <dbReference type="EMBL" id="KAJ1374743.1"/>
    </source>
</evidence>
<name>A0AAD5RE18_PARTN</name>
<organism evidence="2 3">
    <name type="scientific">Parelaphostrongylus tenuis</name>
    <name type="common">Meningeal worm</name>
    <dbReference type="NCBI Taxonomy" id="148309"/>
    <lineage>
        <taxon>Eukaryota</taxon>
        <taxon>Metazoa</taxon>
        <taxon>Ecdysozoa</taxon>
        <taxon>Nematoda</taxon>
        <taxon>Chromadorea</taxon>
        <taxon>Rhabditida</taxon>
        <taxon>Rhabditina</taxon>
        <taxon>Rhabditomorpha</taxon>
        <taxon>Strongyloidea</taxon>
        <taxon>Metastrongylidae</taxon>
        <taxon>Parelaphostrongylus</taxon>
    </lineage>
</organism>
<dbReference type="Proteomes" id="UP001196413">
    <property type="component" value="Unassembled WGS sequence"/>
</dbReference>
<gene>
    <name evidence="2" type="ORF">KIN20_037503</name>
</gene>
<feature type="compositionally biased region" description="Polar residues" evidence="1">
    <location>
        <begin position="24"/>
        <end position="33"/>
    </location>
</feature>
<accession>A0AAD5RE18</accession>
<keyword evidence="3" id="KW-1185">Reference proteome</keyword>
<comment type="caution">
    <text evidence="2">The sequence shown here is derived from an EMBL/GenBank/DDBJ whole genome shotgun (WGS) entry which is preliminary data.</text>
</comment>
<proteinExistence type="predicted"/>
<dbReference type="AlphaFoldDB" id="A0AAD5RE18"/>
<reference evidence="2" key="1">
    <citation type="submission" date="2021-06" db="EMBL/GenBank/DDBJ databases">
        <title>Parelaphostrongylus tenuis whole genome reference sequence.</title>
        <authorList>
            <person name="Garwood T.J."/>
            <person name="Larsen P.A."/>
            <person name="Fountain-Jones N.M."/>
            <person name="Garbe J.R."/>
            <person name="Macchietto M.G."/>
            <person name="Kania S.A."/>
            <person name="Gerhold R.W."/>
            <person name="Richards J.E."/>
            <person name="Wolf T.M."/>
        </authorList>
    </citation>
    <scope>NUCLEOTIDE SEQUENCE</scope>
    <source>
        <strain evidence="2">MNPRO001-30</strain>
        <tissue evidence="2">Meninges</tissue>
    </source>
</reference>
<dbReference type="Gene3D" id="1.10.150.50">
    <property type="entry name" value="Transcription Factor, Ets-1"/>
    <property type="match status" value="1"/>
</dbReference>